<sequence>MEPGTSKSTQSTDYPEYNEKTNTILDQINAYQEEINTITIKIQNEIIQTERKFNQLKKPHLKLREDTIKKIPNFWSIAFANHPLLSNFFESLILKYLSKLKVQNDSDGRYDLEFHFDINPYFENEILRKDYNLDTLGCTISTNLPIEWKKGVSLPLGKSELCLDEQCIGKIGSFWEWYEEKESDMDIIADAIKDDLWIDPLKYFLPPDEANTEIESTDEDLDANFFETGTSDEAHEDY</sequence>
<evidence type="ECO:0000256" key="1">
    <source>
        <dbReference type="ARBA" id="ARBA00009947"/>
    </source>
</evidence>
<evidence type="ECO:0000313" key="4">
    <source>
        <dbReference type="Proteomes" id="UP001353858"/>
    </source>
</evidence>
<reference evidence="4" key="1">
    <citation type="submission" date="2023-01" db="EMBL/GenBank/DDBJ databases">
        <title>Key to firefly adult light organ development and bioluminescence: homeobox transcription factors regulate luciferase expression and transportation to peroxisome.</title>
        <authorList>
            <person name="Fu X."/>
        </authorList>
    </citation>
    <scope>NUCLEOTIDE SEQUENCE [LARGE SCALE GENOMIC DNA]</scope>
</reference>
<dbReference type="Proteomes" id="UP001353858">
    <property type="component" value="Unassembled WGS sequence"/>
</dbReference>
<dbReference type="InterPro" id="IPR002164">
    <property type="entry name" value="NAP_family"/>
</dbReference>
<comment type="similarity">
    <text evidence="1 2">Belongs to the nucleosome assembly protein (NAP) family.</text>
</comment>
<organism evidence="3 4">
    <name type="scientific">Aquatica leii</name>
    <dbReference type="NCBI Taxonomy" id="1421715"/>
    <lineage>
        <taxon>Eukaryota</taxon>
        <taxon>Metazoa</taxon>
        <taxon>Ecdysozoa</taxon>
        <taxon>Arthropoda</taxon>
        <taxon>Hexapoda</taxon>
        <taxon>Insecta</taxon>
        <taxon>Pterygota</taxon>
        <taxon>Neoptera</taxon>
        <taxon>Endopterygota</taxon>
        <taxon>Coleoptera</taxon>
        <taxon>Polyphaga</taxon>
        <taxon>Elateriformia</taxon>
        <taxon>Elateroidea</taxon>
        <taxon>Lampyridae</taxon>
        <taxon>Luciolinae</taxon>
        <taxon>Aquatica</taxon>
    </lineage>
</organism>
<accession>A0AAN7PMA0</accession>
<dbReference type="Gene3D" id="1.20.5.1500">
    <property type="match status" value="1"/>
</dbReference>
<dbReference type="EMBL" id="JARPUR010000008">
    <property type="protein sequence ID" value="KAK4871534.1"/>
    <property type="molecule type" value="Genomic_DNA"/>
</dbReference>
<protein>
    <recommendedName>
        <fullName evidence="5">Nucleosome assembly protein</fullName>
    </recommendedName>
</protein>
<dbReference type="InterPro" id="IPR037231">
    <property type="entry name" value="NAP-like_sf"/>
</dbReference>
<evidence type="ECO:0008006" key="5">
    <source>
        <dbReference type="Google" id="ProtNLM"/>
    </source>
</evidence>
<evidence type="ECO:0000256" key="2">
    <source>
        <dbReference type="RuleBase" id="RU003876"/>
    </source>
</evidence>
<dbReference type="GO" id="GO:0006334">
    <property type="term" value="P:nucleosome assembly"/>
    <property type="evidence" value="ECO:0007669"/>
    <property type="project" value="InterPro"/>
</dbReference>
<dbReference type="GO" id="GO:0005634">
    <property type="term" value="C:nucleus"/>
    <property type="evidence" value="ECO:0007669"/>
    <property type="project" value="InterPro"/>
</dbReference>
<name>A0AAN7PMA0_9COLE</name>
<proteinExistence type="inferred from homology"/>
<dbReference type="Gene3D" id="3.30.1120.90">
    <property type="entry name" value="Nucleosome assembly protein"/>
    <property type="match status" value="1"/>
</dbReference>
<dbReference type="PANTHER" id="PTHR11875">
    <property type="entry name" value="TESTIS-SPECIFIC Y-ENCODED PROTEIN"/>
    <property type="match status" value="1"/>
</dbReference>
<gene>
    <name evidence="3" type="ORF">RN001_015658</name>
</gene>
<comment type="caution">
    <text evidence="3">The sequence shown here is derived from an EMBL/GenBank/DDBJ whole genome shotgun (WGS) entry which is preliminary data.</text>
</comment>
<dbReference type="SUPFAM" id="SSF143113">
    <property type="entry name" value="NAP-like"/>
    <property type="match status" value="1"/>
</dbReference>
<dbReference type="Pfam" id="PF00956">
    <property type="entry name" value="NAP"/>
    <property type="match status" value="1"/>
</dbReference>
<keyword evidence="4" id="KW-1185">Reference proteome</keyword>
<evidence type="ECO:0000313" key="3">
    <source>
        <dbReference type="EMBL" id="KAK4871534.1"/>
    </source>
</evidence>
<dbReference type="AlphaFoldDB" id="A0AAN7PMA0"/>